<comment type="function">
    <text evidence="9">Splits internally a 1,3-beta-glucan molecule and transfers the newly generated reducing end (the donor) to the non-reducing end of another 1,3-beta-glucan molecule (the acceptor) forming a 1,3-beta linkage, resulting in the elongation of 1,3-beta-glucan chains in the cell wall.</text>
</comment>
<dbReference type="Pfam" id="PF07983">
    <property type="entry name" value="X8"/>
    <property type="match status" value="1"/>
</dbReference>
<accession>A0A9P8K7W3</accession>
<dbReference type="Pfam" id="PF14295">
    <property type="entry name" value="PAN_4"/>
    <property type="match status" value="4"/>
</dbReference>
<dbReference type="Gene3D" id="3.20.20.80">
    <property type="entry name" value="Glycosidases"/>
    <property type="match status" value="1"/>
</dbReference>
<evidence type="ECO:0000259" key="11">
    <source>
        <dbReference type="SMART" id="SM00768"/>
    </source>
</evidence>
<name>A0A9P8K7W3_AURME</name>
<dbReference type="GO" id="GO:0031505">
    <property type="term" value="P:fungal-type cell wall organization"/>
    <property type="evidence" value="ECO:0007669"/>
    <property type="project" value="TreeGrafter"/>
</dbReference>
<dbReference type="FunFam" id="3.20.20.80:FF:000038">
    <property type="entry name" value="1,3-beta-glucanosyltransferase"/>
    <property type="match status" value="1"/>
</dbReference>
<dbReference type="PANTHER" id="PTHR31468">
    <property type="entry name" value="1,3-BETA-GLUCANOSYLTRANSFERASE GAS1"/>
    <property type="match status" value="1"/>
</dbReference>
<feature type="signal peptide" evidence="9">
    <location>
        <begin position="1"/>
        <end position="22"/>
    </location>
</feature>
<dbReference type="GO" id="GO:0042124">
    <property type="term" value="F:1,3-beta-glucanosyltransferase activity"/>
    <property type="evidence" value="ECO:0007669"/>
    <property type="project" value="TreeGrafter"/>
</dbReference>
<evidence type="ECO:0000313" key="13">
    <source>
        <dbReference type="Proteomes" id="UP000767238"/>
    </source>
</evidence>
<dbReference type="Pfam" id="PF03198">
    <property type="entry name" value="Glyco_hydro_72"/>
    <property type="match status" value="1"/>
</dbReference>
<keyword evidence="7" id="KW-0325">Glycoprotein</keyword>
<dbReference type="InterPro" id="IPR017853">
    <property type="entry name" value="GH"/>
</dbReference>
<organism evidence="12 13">
    <name type="scientific">Aureobasidium melanogenum</name>
    <name type="common">Aureobasidium pullulans var. melanogenum</name>
    <dbReference type="NCBI Taxonomy" id="46634"/>
    <lineage>
        <taxon>Eukaryota</taxon>
        <taxon>Fungi</taxon>
        <taxon>Dikarya</taxon>
        <taxon>Ascomycota</taxon>
        <taxon>Pezizomycotina</taxon>
        <taxon>Dothideomycetes</taxon>
        <taxon>Dothideomycetidae</taxon>
        <taxon>Dothideales</taxon>
        <taxon>Saccotheciaceae</taxon>
        <taxon>Aureobasidium</taxon>
    </lineage>
</organism>
<proteinExistence type="inferred from homology"/>
<dbReference type="InterPro" id="IPR004886">
    <property type="entry name" value="Glucanosyltransferase"/>
</dbReference>
<reference evidence="12" key="2">
    <citation type="submission" date="2021-08" db="EMBL/GenBank/DDBJ databases">
        <authorList>
            <person name="Gostincar C."/>
            <person name="Sun X."/>
            <person name="Song Z."/>
            <person name="Gunde-Cimerman N."/>
        </authorList>
    </citation>
    <scope>NUCLEOTIDE SEQUENCE</scope>
    <source>
        <strain evidence="12">EXF-8016</strain>
    </source>
</reference>
<evidence type="ECO:0000256" key="7">
    <source>
        <dbReference type="ARBA" id="ARBA00023180"/>
    </source>
</evidence>
<feature type="domain" description="X8" evidence="11">
    <location>
        <begin position="377"/>
        <end position="470"/>
    </location>
</feature>
<evidence type="ECO:0000256" key="6">
    <source>
        <dbReference type="ARBA" id="ARBA00023157"/>
    </source>
</evidence>
<dbReference type="PANTHER" id="PTHR31468:SF2">
    <property type="entry name" value="1,3-BETA-GLUCANOSYLTRANSFERASE GAS1"/>
    <property type="match status" value="1"/>
</dbReference>
<feature type="compositionally biased region" description="Low complexity" evidence="10">
    <location>
        <begin position="732"/>
        <end position="765"/>
    </location>
</feature>
<dbReference type="InterPro" id="IPR012946">
    <property type="entry name" value="X8"/>
</dbReference>
<feature type="region of interest" description="Disordered" evidence="10">
    <location>
        <begin position="1208"/>
        <end position="1233"/>
    </location>
</feature>
<evidence type="ECO:0000256" key="5">
    <source>
        <dbReference type="ARBA" id="ARBA00023136"/>
    </source>
</evidence>
<dbReference type="InterPro" id="IPR003609">
    <property type="entry name" value="Pan_app"/>
</dbReference>
<dbReference type="Gene3D" id="3.50.4.10">
    <property type="entry name" value="Hepatocyte Growth Factor"/>
    <property type="match status" value="3"/>
</dbReference>
<dbReference type="GO" id="GO:0005886">
    <property type="term" value="C:plasma membrane"/>
    <property type="evidence" value="ECO:0007669"/>
    <property type="project" value="UniProtKB-SubCell"/>
</dbReference>
<feature type="region of interest" description="Disordered" evidence="10">
    <location>
        <begin position="1071"/>
        <end position="1107"/>
    </location>
</feature>
<keyword evidence="9" id="KW-0808">Transferase</keyword>
<feature type="non-terminal residue" evidence="12">
    <location>
        <position position="1712"/>
    </location>
</feature>
<feature type="compositionally biased region" description="Low complexity" evidence="10">
    <location>
        <begin position="1208"/>
        <end position="1223"/>
    </location>
</feature>
<evidence type="ECO:0000256" key="10">
    <source>
        <dbReference type="SAM" id="MobiDB-lite"/>
    </source>
</evidence>
<feature type="region of interest" description="Disordered" evidence="10">
    <location>
        <begin position="1496"/>
        <end position="1528"/>
    </location>
</feature>
<keyword evidence="3 9" id="KW-0336">GPI-anchor</keyword>
<reference evidence="12" key="1">
    <citation type="journal article" date="2021" name="J Fungi (Basel)">
        <title>Virulence traits and population genomics of the black yeast Aureobasidium melanogenum.</title>
        <authorList>
            <person name="Cernosa A."/>
            <person name="Sun X."/>
            <person name="Gostincar C."/>
            <person name="Fang C."/>
            <person name="Gunde-Cimerman N."/>
            <person name="Song Z."/>
        </authorList>
    </citation>
    <scope>NUCLEOTIDE SEQUENCE</scope>
    <source>
        <strain evidence="12">EXF-8016</strain>
    </source>
</reference>
<dbReference type="Proteomes" id="UP000767238">
    <property type="component" value="Unassembled WGS sequence"/>
</dbReference>
<gene>
    <name evidence="12" type="ORF">KCV03_g5411</name>
</gene>
<dbReference type="SMART" id="SM00768">
    <property type="entry name" value="X8"/>
    <property type="match status" value="1"/>
</dbReference>
<protein>
    <recommendedName>
        <fullName evidence="9">1,3-beta-glucanosyltransferase</fullName>
        <ecNumber evidence="9">2.4.1.-</ecNumber>
    </recommendedName>
</protein>
<dbReference type="EC" id="2.4.1.-" evidence="9"/>
<comment type="caution">
    <text evidence="12">The sequence shown here is derived from an EMBL/GenBank/DDBJ whole genome shotgun (WGS) entry which is preliminary data.</text>
</comment>
<feature type="compositionally biased region" description="Polar residues" evidence="10">
    <location>
        <begin position="1501"/>
        <end position="1518"/>
    </location>
</feature>
<evidence type="ECO:0000256" key="8">
    <source>
        <dbReference type="ARBA" id="ARBA00023288"/>
    </source>
</evidence>
<comment type="similarity">
    <text evidence="2 9">Belongs to the glycosyl hydrolase 72 family.</text>
</comment>
<evidence type="ECO:0000256" key="2">
    <source>
        <dbReference type="ARBA" id="ARBA00007528"/>
    </source>
</evidence>
<evidence type="ECO:0000256" key="3">
    <source>
        <dbReference type="ARBA" id="ARBA00022622"/>
    </source>
</evidence>
<dbReference type="SUPFAM" id="SSF51445">
    <property type="entry name" value="(Trans)glycosidases"/>
    <property type="match status" value="1"/>
</dbReference>
<keyword evidence="6" id="KW-1015">Disulfide bond</keyword>
<evidence type="ECO:0000256" key="9">
    <source>
        <dbReference type="RuleBase" id="RU361209"/>
    </source>
</evidence>
<dbReference type="GO" id="GO:0098552">
    <property type="term" value="C:side of membrane"/>
    <property type="evidence" value="ECO:0007669"/>
    <property type="project" value="UniProtKB-KW"/>
</dbReference>
<feature type="region of interest" description="Disordered" evidence="10">
    <location>
        <begin position="732"/>
        <end position="805"/>
    </location>
</feature>
<evidence type="ECO:0000256" key="1">
    <source>
        <dbReference type="ARBA" id="ARBA00004609"/>
    </source>
</evidence>
<keyword evidence="4 9" id="KW-0732">Signal</keyword>
<keyword evidence="8 9" id="KW-0449">Lipoprotein</keyword>
<evidence type="ECO:0000313" key="12">
    <source>
        <dbReference type="EMBL" id="KAH0220770.1"/>
    </source>
</evidence>
<dbReference type="EMBL" id="JAHFYH010000036">
    <property type="protein sequence ID" value="KAH0220770.1"/>
    <property type="molecule type" value="Genomic_DNA"/>
</dbReference>
<sequence>MKGFGIATAIAAASMLVSKVAADVDPIVIKGSKFFYKTNGTQFFMRGVAYQEDVQNTTDSSYTDPLADESTCARDIPYLQALRTNTIRVYAIDPTKNHDACMNMLADAGIYVVSDLSAPDQSINRNDPAWNDDLYQRYISVVDALANYTNTLGFFAGNEVSNSQNTTNASAFVKAAVRDTKAYIKNAGYRQLGVGYATSDDSTIRVDMADYFDCSSDTALNIDFWGYNVYSWCDPSNYVESGYQARTEEFSTYSVPVFFAEYGCNTHRPRTWGEVSALYGDNMTEVWSGGIVYMYFETSNEYGLVSIVNNAVSTLADYSNLKSAMSTVSPTGVNSASYSPTNTIASCPAIGTAWAAKASPLPPSPNRELCQCMFNSLSCTVKSSVDEEAYGDMFGYVCGADSSACAGIAHNATTGNYGAYSMCNSTEQLGFVLDQYYSAQPSAQRASACAFSGSATLKSGSKPTTGVCSSLMAQAGVQGTGVVTASPTTGAGAAATGSSGNSGSSSSKSGSGSKGAGSVLSVQSVQVGPYTLGLSAFIAIFSGAAALLLACSATYTSGTSTTVIQSTVTVQPTPWTDAAANGGAPFVIRLQQVDVSGYPDQDTAPYWLTANGNTTTNSSVAAVYTINEGRLAILNGSHIATNFNVVDQAFGVTDYDLPINTTFSVNDRMLNWTNPLFTNGTAQFYKLPPGLLDNALILAKFLGPMEAERSWSPVILYVEPLVNNGTGVASSSASSISSMDSMSSPMASGMSSGMMSSPMASDMSSGVMSAPSMMESMTSSSANAVLGSSSATGGSSASTPLSSSASISGIGPVIVPSSSTVSTAASTSSMPPQTTYSCPVNNGETVQSNMGGTYQLGCNEALSGGGATQLAGSVTNLNACMMLCDQTDGCTAWTFDGVDSCYIETGTSSSGITFQPSATQGTVSGIRNVPARPGSVGSTSSSVSMASSAVQPVSSGISIVSSASQPASSAFNAGSSSVVGVSSIASILSSVASGSSSLAVSSNAPSVASSASAMSMSSVASTVSSAASVARGSSSMASSSSVSTSPLIYVSIGIPGGGVSSVATSMTTSMPAGGVSSTSTTVAGSGSGSSLSSGSSTGTGTGSAPAATMSQTTYSCPSVNNQTVIDANGAIYQIECDADTTLGGTNYGPAPDFNGCMPICDSTPGCGGFTYNGNCYLKMPGNLPLQFTPAGTNYVAGIRSVVVPAATSSTAGGVGSSSTSSAGSGSGSGTGSAPGATVSASSYSCPANNNQTVIDSNGSPYTIMCDADTTLPGQYEGPSADFSACMTECDATAGCGGWTYNGACYLKIPGTNTVEFTSGPTGQVAGIKNYTQPVATSTSSPPPTCPSMNGTTITDARGAVYSIQCEANGQGTLLQVVTVTNGNGIYSCFAACDANPQCGAFVYSGDSTMTTGTCYIKQNAGDPAVNAVPDTIAQGVLISSATIAAPSSATATASSSASSSSAAAALGGTSASTAAGTSAGTASGSAATASPVCTGAPLPSGSGSPTVLNPDGSTSTYNGLLPSPTRCDFGDPIDTDEDDSYCEIDLPFQMTMYGGSSNATFPSTNGLLTLVSGTTDYDSTPGLPNPYIPVYAAAPFFDDLFKTGSDLDQGIFYSYTATAVTYEYRLIRAGTTETYHFTVSYDSTNPGVFVYRYYDIGQAQGSASAAIGIQGSYDGSTQVADQYSNQRLGAVVANSTLTCDTATTPATCVLSC</sequence>
<dbReference type="Gene3D" id="1.20.58.1040">
    <property type="match status" value="1"/>
</dbReference>
<comment type="subcellular location">
    <subcellularLocation>
        <location evidence="1 9">Cell membrane</location>
        <topology evidence="1 9">Lipid-anchor</topology>
        <topology evidence="1 9">GPI-anchor</topology>
    </subcellularLocation>
</comment>
<feature type="compositionally biased region" description="Low complexity" evidence="10">
    <location>
        <begin position="779"/>
        <end position="805"/>
    </location>
</feature>
<keyword evidence="5 9" id="KW-0472">Membrane</keyword>
<feature type="chain" id="PRO_5040544239" description="1,3-beta-glucanosyltransferase" evidence="9">
    <location>
        <begin position="23"/>
        <end position="1712"/>
    </location>
</feature>
<evidence type="ECO:0000256" key="4">
    <source>
        <dbReference type="ARBA" id="ARBA00022729"/>
    </source>
</evidence>
<dbReference type="GO" id="GO:0071970">
    <property type="term" value="P:fungal-type cell wall (1-&gt;3)-beta-D-glucan biosynthetic process"/>
    <property type="evidence" value="ECO:0007669"/>
    <property type="project" value="TreeGrafter"/>
</dbReference>